<dbReference type="EMBL" id="RCZC01000001">
    <property type="protein sequence ID" value="TPG56554.1"/>
    <property type="molecule type" value="Genomic_DNA"/>
</dbReference>
<evidence type="ECO:0000313" key="13">
    <source>
        <dbReference type="EMBL" id="TPG56554.1"/>
    </source>
</evidence>
<evidence type="ECO:0000313" key="14">
    <source>
        <dbReference type="Proteomes" id="UP000319931"/>
    </source>
</evidence>
<proteinExistence type="inferred from homology"/>
<keyword evidence="13" id="KW-0675">Receptor</keyword>
<dbReference type="InterPro" id="IPR012910">
    <property type="entry name" value="Plug_dom"/>
</dbReference>
<evidence type="ECO:0000256" key="6">
    <source>
        <dbReference type="ARBA" id="ARBA00023136"/>
    </source>
</evidence>
<accession>A0A502G480</accession>
<dbReference type="Pfam" id="PF00593">
    <property type="entry name" value="TonB_dep_Rec_b-barrel"/>
    <property type="match status" value="1"/>
</dbReference>
<dbReference type="SUPFAM" id="SSF56935">
    <property type="entry name" value="Porins"/>
    <property type="match status" value="1"/>
</dbReference>
<evidence type="ECO:0000256" key="10">
    <source>
        <dbReference type="SAM" id="SignalP"/>
    </source>
</evidence>
<dbReference type="PROSITE" id="PS52016">
    <property type="entry name" value="TONB_DEPENDENT_REC_3"/>
    <property type="match status" value="1"/>
</dbReference>
<dbReference type="Gene3D" id="2.40.170.20">
    <property type="entry name" value="TonB-dependent receptor, beta-barrel domain"/>
    <property type="match status" value="1"/>
</dbReference>
<dbReference type="Gene3D" id="2.170.130.10">
    <property type="entry name" value="TonB-dependent receptor, plug domain"/>
    <property type="match status" value="1"/>
</dbReference>
<dbReference type="InterPro" id="IPR036942">
    <property type="entry name" value="Beta-barrel_TonB_sf"/>
</dbReference>
<comment type="subcellular location">
    <subcellularLocation>
        <location evidence="1 8">Cell outer membrane</location>
        <topology evidence="1 8">Multi-pass membrane protein</topology>
    </subcellularLocation>
</comment>
<protein>
    <submittedName>
        <fullName evidence="13">TonB-dependent receptor</fullName>
    </submittedName>
</protein>
<keyword evidence="14" id="KW-1185">Reference proteome</keyword>
<dbReference type="PANTHER" id="PTHR47234">
    <property type="match status" value="1"/>
</dbReference>
<keyword evidence="10" id="KW-0732">Signal</keyword>
<evidence type="ECO:0000256" key="7">
    <source>
        <dbReference type="ARBA" id="ARBA00023237"/>
    </source>
</evidence>
<dbReference type="Proteomes" id="UP000319931">
    <property type="component" value="Unassembled WGS sequence"/>
</dbReference>
<keyword evidence="2 8" id="KW-0813">Transport</keyword>
<evidence type="ECO:0000256" key="4">
    <source>
        <dbReference type="ARBA" id="ARBA00022692"/>
    </source>
</evidence>
<name>A0A502G480_9SPHN</name>
<evidence type="ECO:0000256" key="9">
    <source>
        <dbReference type="RuleBase" id="RU003357"/>
    </source>
</evidence>
<evidence type="ECO:0000259" key="11">
    <source>
        <dbReference type="Pfam" id="PF00593"/>
    </source>
</evidence>
<feature type="domain" description="TonB-dependent receptor plug" evidence="12">
    <location>
        <begin position="71"/>
        <end position="185"/>
    </location>
</feature>
<evidence type="ECO:0000256" key="8">
    <source>
        <dbReference type="PROSITE-ProRule" id="PRU01360"/>
    </source>
</evidence>
<keyword evidence="5 9" id="KW-0798">TonB box</keyword>
<comment type="caution">
    <text evidence="13">The sequence shown here is derived from an EMBL/GenBank/DDBJ whole genome shotgun (WGS) entry which is preliminary data.</text>
</comment>
<feature type="domain" description="TonB-dependent receptor-like beta-barrel" evidence="11">
    <location>
        <begin position="415"/>
        <end position="927"/>
    </location>
</feature>
<dbReference type="OrthoDB" id="7051241at2"/>
<keyword evidence="7 8" id="KW-0998">Cell outer membrane</keyword>
<dbReference type="Pfam" id="PF07715">
    <property type="entry name" value="Plug"/>
    <property type="match status" value="1"/>
</dbReference>
<reference evidence="13 14" key="1">
    <citation type="journal article" date="2019" name="Environ. Microbiol.">
        <title>Species interactions and distinct microbial communities in high Arctic permafrost affected cryosols are associated with the CH4 and CO2 gas fluxes.</title>
        <authorList>
            <person name="Altshuler I."/>
            <person name="Hamel J."/>
            <person name="Turney S."/>
            <person name="Magnuson E."/>
            <person name="Levesque R."/>
            <person name="Greer C."/>
            <person name="Whyte L.G."/>
        </authorList>
    </citation>
    <scope>NUCLEOTIDE SEQUENCE [LARGE SCALE GENOMIC DNA]</scope>
    <source>
        <strain evidence="13 14">E6.1</strain>
    </source>
</reference>
<evidence type="ECO:0000256" key="3">
    <source>
        <dbReference type="ARBA" id="ARBA00022452"/>
    </source>
</evidence>
<dbReference type="AlphaFoldDB" id="A0A502G480"/>
<dbReference type="GO" id="GO:0009279">
    <property type="term" value="C:cell outer membrane"/>
    <property type="evidence" value="ECO:0007669"/>
    <property type="project" value="UniProtKB-SubCell"/>
</dbReference>
<evidence type="ECO:0000256" key="2">
    <source>
        <dbReference type="ARBA" id="ARBA00022448"/>
    </source>
</evidence>
<feature type="signal peptide" evidence="10">
    <location>
        <begin position="1"/>
        <end position="26"/>
    </location>
</feature>
<sequence length="966" mass="101504">MKSSFKIRAALLCSCACAGTASPALAGRQTDVQAALAVPTVIEAPSNTPPQRDGGSDIVVTGSRAITSGASAPTPVTVASSEQLTSANPGNLPDAVNQLPQFRGSQRPTSAGSATTTSGAGANLLALRGLGPSRTLVLLDGRRIVPTTLIGATDANLIPQGLVKRVDVVTGGASAAYGSDAVAGVANFVLDSQYKGVKGNIQGGLSSHSDAGSMRASIVAGQSFAEDRLHLLLSADYFDQKGIDLDYHGRGWAEAGYGVIGASATSAELVVAPDVRDALATYGGLVLACQPAGAACPIARMQFLPDGSLTAYRQGTNVSSSTMSGGDGTARRTNLLPAVRTVTTFSRVTFDVSDDIHLFAEGSYGNVHARYLGSVPANVTSAAATIYADNAYLPPAVRASMADNGVASFTLARVNRDLGYNYFINNTETKRILGGIDIALGGSWKLSSYAQYGHTHLQIKATNDEIVDNFYNAIDAVVNPADGKIVCRSTLLNTVAGAGCVPINLFGDGATTRGGSQNYIKGTTVSDYSIGQTVASLEVRGLISILDRSVSVATGFEYRRETGVLTVDPLSSKLRTGDGIRGYPASQKNLLGDYVLTPPQPLSGAFDVKETFMEVSIPLLKDVAVFRSLDVDGAIRYADYSSVGGAVSWKVGASWEPVSDLRFRSTLSRDIRAPNIQERFTTGTPIIGLGVNDPQHDNARYAVTQLQIGNVDLRPETSRTTAFGVVLTPSFLRGFSASVDYYDITIKNVIAQPSLQQVVDACGLANCSLVTRNADGTINTVITPNQNLAQLRTRGEDYEIDYKSRLEGIGLSGLLSIRALATHIRTLALTVGTSTIDRVGDLNVTPTSTPAGAPAWSGSVSADYRGAHIHAFAQERYIGPGQLDHTLVYANGGETNIPRVFYTDLTFGYMLPMQTRTMEIFGTVNNLFDQDPPVAPSGAATTPRASNGAIYDLVGRYITVGVRFAL</sequence>
<feature type="chain" id="PRO_5021296696" evidence="10">
    <location>
        <begin position="27"/>
        <end position="966"/>
    </location>
</feature>
<organism evidence="13 14">
    <name type="scientific">Sphingomonas glacialis</name>
    <dbReference type="NCBI Taxonomy" id="658225"/>
    <lineage>
        <taxon>Bacteria</taxon>
        <taxon>Pseudomonadati</taxon>
        <taxon>Pseudomonadota</taxon>
        <taxon>Alphaproteobacteria</taxon>
        <taxon>Sphingomonadales</taxon>
        <taxon>Sphingomonadaceae</taxon>
        <taxon>Sphingomonas</taxon>
    </lineage>
</organism>
<dbReference type="InterPro" id="IPR000531">
    <property type="entry name" value="Beta-barrel_TonB"/>
</dbReference>
<dbReference type="PANTHER" id="PTHR47234:SF3">
    <property type="entry name" value="SECRETIN_TONB SHORT N-TERMINAL DOMAIN-CONTAINING PROTEIN"/>
    <property type="match status" value="1"/>
</dbReference>
<dbReference type="InterPro" id="IPR039426">
    <property type="entry name" value="TonB-dep_rcpt-like"/>
</dbReference>
<dbReference type="InterPro" id="IPR037066">
    <property type="entry name" value="Plug_dom_sf"/>
</dbReference>
<keyword evidence="4 8" id="KW-0812">Transmembrane</keyword>
<evidence type="ECO:0000259" key="12">
    <source>
        <dbReference type="Pfam" id="PF07715"/>
    </source>
</evidence>
<comment type="similarity">
    <text evidence="8 9">Belongs to the TonB-dependent receptor family.</text>
</comment>
<keyword evidence="3 8" id="KW-1134">Transmembrane beta strand</keyword>
<evidence type="ECO:0000256" key="5">
    <source>
        <dbReference type="ARBA" id="ARBA00023077"/>
    </source>
</evidence>
<gene>
    <name evidence="13" type="ORF">EAH76_03200</name>
</gene>
<evidence type="ECO:0000256" key="1">
    <source>
        <dbReference type="ARBA" id="ARBA00004571"/>
    </source>
</evidence>
<keyword evidence="6 8" id="KW-0472">Membrane</keyword>